<comment type="similarity">
    <text evidence="1 5">Belongs to the universal ribosomal protein uL4 family.</text>
</comment>
<feature type="region of interest" description="Disordered" evidence="6">
    <location>
        <begin position="46"/>
        <end position="96"/>
    </location>
</feature>
<evidence type="ECO:0000256" key="6">
    <source>
        <dbReference type="SAM" id="MobiDB-lite"/>
    </source>
</evidence>
<dbReference type="Gene3D" id="3.40.1370.10">
    <property type="match status" value="1"/>
</dbReference>
<comment type="function">
    <text evidence="5">Forms part of the polypeptide exit tunnel.</text>
</comment>
<keyword evidence="2 5" id="KW-0689">Ribosomal protein</keyword>
<keyword evidence="5" id="KW-0694">RNA-binding</keyword>
<dbReference type="GO" id="GO:0019843">
    <property type="term" value="F:rRNA binding"/>
    <property type="evidence" value="ECO:0007669"/>
    <property type="project" value="UniProtKB-UniRule"/>
</dbReference>
<evidence type="ECO:0000256" key="4">
    <source>
        <dbReference type="ARBA" id="ARBA00035244"/>
    </source>
</evidence>
<dbReference type="NCBIfam" id="TIGR03953">
    <property type="entry name" value="rplD_bact"/>
    <property type="match status" value="1"/>
</dbReference>
<dbReference type="PANTHER" id="PTHR10746">
    <property type="entry name" value="50S RIBOSOMAL PROTEIN L4"/>
    <property type="match status" value="1"/>
</dbReference>
<keyword evidence="3 5" id="KW-0687">Ribonucleoprotein</keyword>
<evidence type="ECO:0000313" key="7">
    <source>
        <dbReference type="EMBL" id="CAA9560095.1"/>
    </source>
</evidence>
<dbReference type="GO" id="GO:0003735">
    <property type="term" value="F:structural constituent of ribosome"/>
    <property type="evidence" value="ECO:0007669"/>
    <property type="project" value="InterPro"/>
</dbReference>
<dbReference type="Pfam" id="PF00573">
    <property type="entry name" value="Ribosomal_L4"/>
    <property type="match status" value="1"/>
</dbReference>
<dbReference type="SUPFAM" id="SSF52166">
    <property type="entry name" value="Ribosomal protein L4"/>
    <property type="match status" value="1"/>
</dbReference>
<evidence type="ECO:0000256" key="1">
    <source>
        <dbReference type="ARBA" id="ARBA00010528"/>
    </source>
</evidence>
<dbReference type="InterPro" id="IPR023574">
    <property type="entry name" value="Ribosomal_uL4_dom_sf"/>
</dbReference>
<reference evidence="7" key="1">
    <citation type="submission" date="2020-02" db="EMBL/GenBank/DDBJ databases">
        <authorList>
            <person name="Meier V. D."/>
        </authorList>
    </citation>
    <scope>NUCLEOTIDE SEQUENCE</scope>
    <source>
        <strain evidence="7">AVDCRST_MAG70</strain>
    </source>
</reference>
<proteinExistence type="inferred from homology"/>
<dbReference type="PANTHER" id="PTHR10746:SF6">
    <property type="entry name" value="LARGE RIBOSOMAL SUBUNIT PROTEIN UL4M"/>
    <property type="match status" value="1"/>
</dbReference>
<gene>
    <name evidence="5" type="primary">rplD</name>
    <name evidence="7" type="ORF">AVDCRST_MAG70-1592</name>
</gene>
<evidence type="ECO:0000256" key="5">
    <source>
        <dbReference type="HAMAP-Rule" id="MF_01328"/>
    </source>
</evidence>
<dbReference type="InterPro" id="IPR002136">
    <property type="entry name" value="Ribosomal_uL4"/>
</dbReference>
<dbReference type="HAMAP" id="MF_01328_B">
    <property type="entry name" value="Ribosomal_uL4_B"/>
    <property type="match status" value="1"/>
</dbReference>
<organism evidence="7">
    <name type="scientific">uncultured Thermomicrobiales bacterium</name>
    <dbReference type="NCBI Taxonomy" id="1645740"/>
    <lineage>
        <taxon>Bacteria</taxon>
        <taxon>Pseudomonadati</taxon>
        <taxon>Thermomicrobiota</taxon>
        <taxon>Thermomicrobia</taxon>
        <taxon>Thermomicrobiales</taxon>
        <taxon>environmental samples</taxon>
    </lineage>
</organism>
<dbReference type="GO" id="GO:1990904">
    <property type="term" value="C:ribonucleoprotein complex"/>
    <property type="evidence" value="ECO:0007669"/>
    <property type="project" value="UniProtKB-KW"/>
</dbReference>
<comment type="subunit">
    <text evidence="5">Part of the 50S ribosomal subunit.</text>
</comment>
<dbReference type="GO" id="GO:0005840">
    <property type="term" value="C:ribosome"/>
    <property type="evidence" value="ECO:0007669"/>
    <property type="project" value="UniProtKB-KW"/>
</dbReference>
<dbReference type="AlphaFoldDB" id="A0A6J4UW83"/>
<comment type="function">
    <text evidence="5">One of the primary rRNA binding proteins, this protein initially binds near the 5'-end of the 23S rRNA. It is important during the early stages of 50S assembly. It makes multiple contacts with different domains of the 23S rRNA in the assembled 50S subunit and ribosome.</text>
</comment>
<name>A0A6J4UW83_9BACT</name>
<evidence type="ECO:0000256" key="2">
    <source>
        <dbReference type="ARBA" id="ARBA00022980"/>
    </source>
</evidence>
<dbReference type="EMBL" id="CADCWH010000254">
    <property type="protein sequence ID" value="CAA9560095.1"/>
    <property type="molecule type" value="Genomic_DNA"/>
</dbReference>
<keyword evidence="5" id="KW-0699">rRNA-binding</keyword>
<sequence length="250" mass="27562">MAMMVNIVDATGAVVGRAELDETVWGVEPHIAVMHQALLRQLANARKGTHKTKTRGFVSGGGKKPYRQKGTGRARQGSTRAPQWKGGGVVWGPQPRDYTQAMPRKMRRLAIRSALSAKLRDQRLTVVRGLSEIEPRTKAMRGVLATLPQSRSMLIAVPDKEGAEAIYRSANNLPEVHVITAPMLNVRDVLKYDRLVIMEEAVAVVEGLWALQGAARVPGRFRKARLARLRRRQGNILAAKGARVAREQVS</sequence>
<protein>
    <recommendedName>
        <fullName evidence="4 5">Large ribosomal subunit protein uL4</fullName>
    </recommendedName>
</protein>
<dbReference type="InterPro" id="IPR013005">
    <property type="entry name" value="Ribosomal_uL4-like"/>
</dbReference>
<evidence type="ECO:0000256" key="3">
    <source>
        <dbReference type="ARBA" id="ARBA00023274"/>
    </source>
</evidence>
<accession>A0A6J4UW83</accession>
<dbReference type="GO" id="GO:0006412">
    <property type="term" value="P:translation"/>
    <property type="evidence" value="ECO:0007669"/>
    <property type="project" value="UniProtKB-UniRule"/>
</dbReference>